<dbReference type="EC" id="4.2.2.n1" evidence="2"/>
<dbReference type="CDD" id="cd14485">
    <property type="entry name" value="mltA_like_LT_A"/>
    <property type="match status" value="1"/>
</dbReference>
<dbReference type="Pfam" id="PF06725">
    <property type="entry name" value="3D"/>
    <property type="match status" value="1"/>
</dbReference>
<dbReference type="InterPro" id="IPR026044">
    <property type="entry name" value="MltA"/>
</dbReference>
<reference evidence="8" key="1">
    <citation type="journal article" date="2020" name="mSystems">
        <title>Genome- and Community-Level Interaction Insights into Carbon Utilization and Element Cycling Functions of Hydrothermarchaeota in Hydrothermal Sediment.</title>
        <authorList>
            <person name="Zhou Z."/>
            <person name="Liu Y."/>
            <person name="Xu W."/>
            <person name="Pan J."/>
            <person name="Luo Z.H."/>
            <person name="Li M."/>
        </authorList>
    </citation>
    <scope>NUCLEOTIDE SEQUENCE [LARGE SCALE GENOMIC DNA]</scope>
    <source>
        <strain evidence="8">SpSt-1224</strain>
    </source>
</reference>
<name>A0A7C2TGW4_9BACT</name>
<evidence type="ECO:0000256" key="2">
    <source>
        <dbReference type="ARBA" id="ARBA00012587"/>
    </source>
</evidence>
<comment type="catalytic activity">
    <reaction evidence="1">
        <text>Exolytic cleavage of the (1-&gt;4)-beta-glycosidic linkage between N-acetylmuramic acid (MurNAc) and N-acetylglucosamine (GlcNAc) residues in peptidoglycan, from either the reducing or the non-reducing ends of the peptidoglycan chains, with concomitant formation of a 1,6-anhydrobond in the MurNAc residue.</text>
        <dbReference type="EC" id="4.2.2.n1"/>
    </reaction>
</comment>
<dbReference type="EMBL" id="DSDS01000148">
    <property type="protein sequence ID" value="HET98346.1"/>
    <property type="molecule type" value="Genomic_DNA"/>
</dbReference>
<dbReference type="Gene3D" id="2.40.240.50">
    <property type="entry name" value="Barwin-like endoglucanases"/>
    <property type="match status" value="1"/>
</dbReference>
<dbReference type="PANTHER" id="PTHR30124:SF0">
    <property type="entry name" value="MEMBRANE-BOUND LYTIC MUREIN TRANSGLYCOSYLASE A"/>
    <property type="match status" value="1"/>
</dbReference>
<dbReference type="InterPro" id="IPR005300">
    <property type="entry name" value="MltA_B"/>
</dbReference>
<comment type="caution">
    <text evidence="8">The sequence shown here is derived from an EMBL/GenBank/DDBJ whole genome shotgun (WGS) entry which is preliminary data.</text>
</comment>
<dbReference type="GO" id="GO:0009254">
    <property type="term" value="P:peptidoglycan turnover"/>
    <property type="evidence" value="ECO:0007669"/>
    <property type="project" value="InterPro"/>
</dbReference>
<dbReference type="InterPro" id="IPR036908">
    <property type="entry name" value="RlpA-like_sf"/>
</dbReference>
<feature type="chain" id="PRO_5028323534" description="peptidoglycan lytic exotransglycosylase" evidence="6">
    <location>
        <begin position="29"/>
        <end position="387"/>
    </location>
</feature>
<accession>A0A7C2TGW4</accession>
<dbReference type="PANTHER" id="PTHR30124">
    <property type="entry name" value="MEMBRANE-BOUND LYTIC MUREIN TRANSGLYCOSYLASE A"/>
    <property type="match status" value="1"/>
</dbReference>
<evidence type="ECO:0000256" key="6">
    <source>
        <dbReference type="SAM" id="SignalP"/>
    </source>
</evidence>
<dbReference type="SMART" id="SM00925">
    <property type="entry name" value="MltA"/>
    <property type="match status" value="1"/>
</dbReference>
<sequence length="387" mass="42518">MSTRVKRRHLPGLLLLGLLTLGPLPALTCPTATAGPTWPLEDDLQLMGLVEAAENSRQIMARRDGTSVFELCGQSYTLDQLRQGLENFTAAARQAADAAELTAHVRENFRLCRSGGEERSGLAFLTGYYAPEVAGSLEPGPEFPYPLYSPPPDLTRIDGREGRLVEGRLQPYWSRAQIENGNLLAGHELVYLADPLDAFVLHVQGSGWVRFPDGTRRPLLYAAKSGREYRSIGRLLVSEGRLSREEADLPGILRYLRAHPEQLRRVLHHNESYIFFRWGKEDAPGPLGSFGLPLTAGRSLAMDQTHYPPGVPAYLAGTKPLAEPDGTISGWQPFGRFVFNQDSGSAIVGRGRIDLFWGGDRSAEIAAGVTRHPAELFLLLPKTSGKK</sequence>
<keyword evidence="6" id="KW-0732">Signal</keyword>
<dbReference type="CDD" id="cd14668">
    <property type="entry name" value="mlta_B"/>
    <property type="match status" value="1"/>
</dbReference>
<dbReference type="GO" id="GO:0008933">
    <property type="term" value="F:peptidoglycan lytic transglycosylase activity"/>
    <property type="evidence" value="ECO:0007669"/>
    <property type="project" value="TreeGrafter"/>
</dbReference>
<dbReference type="GO" id="GO:0071555">
    <property type="term" value="P:cell wall organization"/>
    <property type="evidence" value="ECO:0007669"/>
    <property type="project" value="UniProtKB-KW"/>
</dbReference>
<dbReference type="AlphaFoldDB" id="A0A7C2TGW4"/>
<keyword evidence="3" id="KW-0456">Lyase</keyword>
<dbReference type="GO" id="GO:0004553">
    <property type="term" value="F:hydrolase activity, hydrolyzing O-glycosyl compounds"/>
    <property type="evidence" value="ECO:0007669"/>
    <property type="project" value="InterPro"/>
</dbReference>
<evidence type="ECO:0000256" key="4">
    <source>
        <dbReference type="ARBA" id="ARBA00023316"/>
    </source>
</evidence>
<dbReference type="GO" id="GO:0019867">
    <property type="term" value="C:outer membrane"/>
    <property type="evidence" value="ECO:0007669"/>
    <property type="project" value="InterPro"/>
</dbReference>
<dbReference type="Gene3D" id="2.40.40.10">
    <property type="entry name" value="RlpA-like domain"/>
    <property type="match status" value="1"/>
</dbReference>
<evidence type="ECO:0000259" key="7">
    <source>
        <dbReference type="SMART" id="SM00925"/>
    </source>
</evidence>
<dbReference type="GO" id="GO:0009253">
    <property type="term" value="P:peptidoglycan catabolic process"/>
    <property type="evidence" value="ECO:0007669"/>
    <property type="project" value="TreeGrafter"/>
</dbReference>
<gene>
    <name evidence="8" type="ORF">ENN98_06600</name>
</gene>
<dbReference type="Proteomes" id="UP000885986">
    <property type="component" value="Unassembled WGS sequence"/>
</dbReference>
<organism evidence="8">
    <name type="scientific">Desulfurivibrio alkaliphilus</name>
    <dbReference type="NCBI Taxonomy" id="427923"/>
    <lineage>
        <taxon>Bacteria</taxon>
        <taxon>Pseudomonadati</taxon>
        <taxon>Thermodesulfobacteriota</taxon>
        <taxon>Desulfobulbia</taxon>
        <taxon>Desulfobulbales</taxon>
        <taxon>Desulfobulbaceae</taxon>
        <taxon>Desulfurivibrio</taxon>
    </lineage>
</organism>
<dbReference type="SUPFAM" id="SSF50685">
    <property type="entry name" value="Barwin-like endoglucanases"/>
    <property type="match status" value="1"/>
</dbReference>
<evidence type="ECO:0000313" key="8">
    <source>
        <dbReference type="EMBL" id="HET98346.1"/>
    </source>
</evidence>
<keyword evidence="4" id="KW-0961">Cell wall biogenesis/degradation</keyword>
<feature type="signal peptide" evidence="6">
    <location>
        <begin position="1"/>
        <end position="28"/>
    </location>
</feature>
<dbReference type="PIRSF" id="PIRSF019422">
    <property type="entry name" value="MltA"/>
    <property type="match status" value="1"/>
</dbReference>
<evidence type="ECO:0000256" key="3">
    <source>
        <dbReference type="ARBA" id="ARBA00023239"/>
    </source>
</evidence>
<evidence type="ECO:0000256" key="1">
    <source>
        <dbReference type="ARBA" id="ARBA00001420"/>
    </source>
</evidence>
<feature type="domain" description="Lytic transglycosylase MltA" evidence="7">
    <location>
        <begin position="132"/>
        <end position="277"/>
    </location>
</feature>
<dbReference type="InterPro" id="IPR010611">
    <property type="entry name" value="3D_dom"/>
</dbReference>
<dbReference type="Pfam" id="PF03562">
    <property type="entry name" value="MltA"/>
    <property type="match status" value="1"/>
</dbReference>
<protein>
    <recommendedName>
        <fullName evidence="2">peptidoglycan lytic exotransglycosylase</fullName>
        <ecNumber evidence="2">4.2.2.n1</ecNumber>
    </recommendedName>
    <alternativeName>
        <fullName evidence="5">Murein hydrolase A</fullName>
    </alternativeName>
</protein>
<evidence type="ECO:0000256" key="5">
    <source>
        <dbReference type="ARBA" id="ARBA00030918"/>
    </source>
</evidence>
<proteinExistence type="predicted"/>